<feature type="compositionally biased region" description="Basic and acidic residues" evidence="5">
    <location>
        <begin position="381"/>
        <end position="400"/>
    </location>
</feature>
<protein>
    <recommendedName>
        <fullName evidence="7">Serpin domain-containing protein</fullName>
    </recommendedName>
</protein>
<evidence type="ECO:0000256" key="2">
    <source>
        <dbReference type="ARBA" id="ARBA00022690"/>
    </source>
</evidence>
<feature type="compositionally biased region" description="Low complexity" evidence="5">
    <location>
        <begin position="222"/>
        <end position="235"/>
    </location>
</feature>
<dbReference type="InterPro" id="IPR023796">
    <property type="entry name" value="Serpin_dom"/>
</dbReference>
<proteinExistence type="inferred from homology"/>
<feature type="compositionally biased region" description="Basic and acidic residues" evidence="5">
    <location>
        <begin position="279"/>
        <end position="293"/>
    </location>
</feature>
<feature type="compositionally biased region" description="Basic and acidic residues" evidence="5">
    <location>
        <begin position="580"/>
        <end position="601"/>
    </location>
</feature>
<feature type="chain" id="PRO_5043653103" description="Serpin domain-containing protein" evidence="6">
    <location>
        <begin position="18"/>
        <end position="1029"/>
    </location>
</feature>
<dbReference type="InterPro" id="IPR023795">
    <property type="entry name" value="Serpin_CS"/>
</dbReference>
<keyword evidence="6" id="KW-0732">Signal</keyword>
<feature type="compositionally biased region" description="Basic and acidic residues" evidence="5">
    <location>
        <begin position="178"/>
        <end position="212"/>
    </location>
</feature>
<feature type="compositionally biased region" description="Polar residues" evidence="5">
    <location>
        <begin position="360"/>
        <end position="379"/>
    </location>
</feature>
<dbReference type="InterPro" id="IPR036186">
    <property type="entry name" value="Serpin_sf"/>
</dbReference>
<organism evidence="8 9">
    <name type="scientific">Cotesia glomerata</name>
    <name type="common">Lepidopteran parasitic wasp</name>
    <name type="synonym">Apanteles glomeratus</name>
    <dbReference type="NCBI Taxonomy" id="32391"/>
    <lineage>
        <taxon>Eukaryota</taxon>
        <taxon>Metazoa</taxon>
        <taxon>Ecdysozoa</taxon>
        <taxon>Arthropoda</taxon>
        <taxon>Hexapoda</taxon>
        <taxon>Insecta</taxon>
        <taxon>Pterygota</taxon>
        <taxon>Neoptera</taxon>
        <taxon>Endopterygota</taxon>
        <taxon>Hymenoptera</taxon>
        <taxon>Apocrita</taxon>
        <taxon>Ichneumonoidea</taxon>
        <taxon>Braconidae</taxon>
        <taxon>Microgastrinae</taxon>
        <taxon>Cotesia</taxon>
    </lineage>
</organism>
<dbReference type="InterPro" id="IPR000215">
    <property type="entry name" value="Serpin_fam"/>
</dbReference>
<feature type="compositionally biased region" description="Polar residues" evidence="5">
    <location>
        <begin position="512"/>
        <end position="533"/>
    </location>
</feature>
<feature type="compositionally biased region" description="Low complexity" evidence="5">
    <location>
        <begin position="432"/>
        <end position="441"/>
    </location>
</feature>
<feature type="signal peptide" evidence="6">
    <location>
        <begin position="1"/>
        <end position="17"/>
    </location>
</feature>
<feature type="compositionally biased region" description="Low complexity" evidence="5">
    <location>
        <begin position="602"/>
        <end position="616"/>
    </location>
</feature>
<comment type="similarity">
    <text evidence="1 4">Belongs to the serpin family.</text>
</comment>
<feature type="compositionally biased region" description="Basic and acidic residues" evidence="5">
    <location>
        <begin position="445"/>
        <end position="472"/>
    </location>
</feature>
<evidence type="ECO:0000313" key="8">
    <source>
        <dbReference type="EMBL" id="KAH0560577.1"/>
    </source>
</evidence>
<dbReference type="SUPFAM" id="SSF56574">
    <property type="entry name" value="Serpins"/>
    <property type="match status" value="1"/>
</dbReference>
<feature type="compositionally biased region" description="Basic and acidic residues" evidence="5">
    <location>
        <begin position="617"/>
        <end position="630"/>
    </location>
</feature>
<dbReference type="PROSITE" id="PS00284">
    <property type="entry name" value="SERPIN"/>
    <property type="match status" value="1"/>
</dbReference>
<gene>
    <name evidence="8" type="ORF">KQX54_006040</name>
</gene>
<dbReference type="GO" id="GO:0005615">
    <property type="term" value="C:extracellular space"/>
    <property type="evidence" value="ECO:0007669"/>
    <property type="project" value="InterPro"/>
</dbReference>
<evidence type="ECO:0000313" key="9">
    <source>
        <dbReference type="Proteomes" id="UP000826195"/>
    </source>
</evidence>
<sequence length="1029" mass="113808">MTPLLNLILVLTGGCNTTSPLPSPLGLNYISVPFSLLNGNSSAISGPNCDCKCDGIPILPNTCEMLRKLGLCNGENTTSNKTEEITTTLSSAISTTVSPEIKDITKNCVTTTEETSKVPSEDDKKITEPKSPESSTKDSEDNMMMCDSTPGVTESNHTTLSSAISTTVSPEMKDITTKNDTIKMLDDKPPLDLSDSKGEDRMFIPGVTKDKNVTSSGDGTTEKFTTVETPTTPKPSNRTPKEETTEPSKKDETEKFSTERSSEGIITPLGVTTLSPEKTSPKFVDDEPRDVESKFSAVSEPTADTNTTSTPLPLTKNGVTTTEETSKVPSEDDKKTTEPKSPESSTKDSEDNMMMCDSTPGVTESNHTTLSSAISTTVSPEIKDITTKNDTAKTLDDKPPLDLSDSEGEDRMFIPGVTKDKNVTSSGDGTTEKFTTVETPTTPKPSDRTPKEERTEPSKKDETEKFSTERSSEGIITPLGVTTLSPEKTSPKFVDDEPRDVESEFSAVSEPTADTNTTSTPLPLTKNGVTTTEETSKVPSEDDKKTTEPKSPESSTKDSEDNMMMCDSPPGVTESSHTTAKKDESASGGHTDDDRDDKTLKTPEALTTTTESVPSEETPKPENPKSDLDNCLKVDKDTIDKLENITMQPLEKKALKKIINSINKFSLDLTKAVLKDNTTNYAIAPINFALLLLMAENGACKDTKKELDNTLHLSKEISKEELRPIKFLVDSLKDMNKTTLILGDKIFLPQNVEISPEYRNLIQDTYQSDPISVDYKKGNDAVEQINRWVANKTNNYAQKVISNSEHEVVNENTSLILAGVGYLQTNWVYPFDQLFNDQKLFYIGNNTYKYVCTMLQIHAFRYYHMNYLSAAVIELPLKANKYQELKMIVVLPDKEKNLSDVLKHLNKFQYTDFNHHAKVKIVELSLPKFKIQSFIDLHNYSDKININKTMDNSNLCCVSEKAKISRVLQKTVLRVNEGDCVRPYYSCKGDDNSCMNHKIKFTVNRPFIFFIIKDETIIFSGQIIDPSHN</sequence>
<dbReference type="InterPro" id="IPR042178">
    <property type="entry name" value="Serpin_sf_1"/>
</dbReference>
<dbReference type="SMART" id="SM00093">
    <property type="entry name" value="SERPIN"/>
    <property type="match status" value="1"/>
</dbReference>
<evidence type="ECO:0000256" key="4">
    <source>
        <dbReference type="RuleBase" id="RU000411"/>
    </source>
</evidence>
<comment type="caution">
    <text evidence="8">The sequence shown here is derived from an EMBL/GenBank/DDBJ whole genome shotgun (WGS) entry which is preliminary data.</text>
</comment>
<dbReference type="Proteomes" id="UP000826195">
    <property type="component" value="Unassembled WGS sequence"/>
</dbReference>
<feature type="domain" description="Serpin" evidence="7">
    <location>
        <begin position="667"/>
        <end position="1026"/>
    </location>
</feature>
<keyword evidence="3" id="KW-0722">Serine protease inhibitor</keyword>
<dbReference type="Pfam" id="PF00079">
    <property type="entry name" value="Serpin"/>
    <property type="match status" value="1"/>
</dbReference>
<dbReference type="GO" id="GO:0004867">
    <property type="term" value="F:serine-type endopeptidase inhibitor activity"/>
    <property type="evidence" value="ECO:0007669"/>
    <property type="project" value="UniProtKB-KW"/>
</dbReference>
<evidence type="ECO:0000256" key="3">
    <source>
        <dbReference type="ARBA" id="ARBA00022900"/>
    </source>
</evidence>
<feature type="compositionally biased region" description="Polar residues" evidence="5">
    <location>
        <begin position="302"/>
        <end position="323"/>
    </location>
</feature>
<accession>A0AAV7IV03</accession>
<dbReference type="InterPro" id="IPR042185">
    <property type="entry name" value="Serpin_sf_2"/>
</dbReference>
<feature type="compositionally biased region" description="Basic and acidic residues" evidence="5">
    <location>
        <begin position="489"/>
        <end position="502"/>
    </location>
</feature>
<feature type="compositionally biased region" description="Basic and acidic residues" evidence="5">
    <location>
        <begin position="114"/>
        <end position="140"/>
    </location>
</feature>
<dbReference type="AlphaFoldDB" id="A0AAV7IV03"/>
<keyword evidence="9" id="KW-1185">Reference proteome</keyword>
<dbReference type="PANTHER" id="PTHR11461">
    <property type="entry name" value="SERINE PROTEASE INHIBITOR, SERPIN"/>
    <property type="match status" value="1"/>
</dbReference>
<feature type="compositionally biased region" description="Basic and acidic residues" evidence="5">
    <location>
        <begin position="239"/>
        <end position="262"/>
    </location>
</feature>
<dbReference type="Gene3D" id="3.30.497.10">
    <property type="entry name" value="Antithrombin, subunit I, domain 2"/>
    <property type="match status" value="1"/>
</dbReference>
<dbReference type="PANTHER" id="PTHR11461:SF211">
    <property type="entry name" value="GH10112P-RELATED"/>
    <property type="match status" value="1"/>
</dbReference>
<feature type="region of interest" description="Disordered" evidence="5">
    <location>
        <begin position="110"/>
        <end position="143"/>
    </location>
</feature>
<evidence type="ECO:0000259" key="7">
    <source>
        <dbReference type="SMART" id="SM00093"/>
    </source>
</evidence>
<name>A0AAV7IV03_COTGL</name>
<evidence type="ECO:0000256" key="6">
    <source>
        <dbReference type="SAM" id="SignalP"/>
    </source>
</evidence>
<feature type="compositionally biased region" description="Basic and acidic residues" evidence="5">
    <location>
        <begin position="324"/>
        <end position="350"/>
    </location>
</feature>
<evidence type="ECO:0000256" key="1">
    <source>
        <dbReference type="ARBA" id="ARBA00009500"/>
    </source>
</evidence>
<reference evidence="8 9" key="1">
    <citation type="journal article" date="2021" name="J. Hered.">
        <title>A chromosome-level genome assembly of the parasitoid wasp, Cotesia glomerata (Hymenoptera: Braconidae).</title>
        <authorList>
            <person name="Pinto B.J."/>
            <person name="Weis J.J."/>
            <person name="Gamble T."/>
            <person name="Ode P.J."/>
            <person name="Paul R."/>
            <person name="Zaspel J.M."/>
        </authorList>
    </citation>
    <scope>NUCLEOTIDE SEQUENCE [LARGE SCALE GENOMIC DNA]</scope>
    <source>
        <strain evidence="8">CgM1</strain>
    </source>
</reference>
<dbReference type="Gene3D" id="2.30.39.10">
    <property type="entry name" value="Alpha-1-antitrypsin, domain 1"/>
    <property type="match status" value="1"/>
</dbReference>
<feature type="region of interest" description="Disordered" evidence="5">
    <location>
        <begin position="178"/>
        <end position="630"/>
    </location>
</feature>
<dbReference type="EMBL" id="JAHXZJ010000374">
    <property type="protein sequence ID" value="KAH0560577.1"/>
    <property type="molecule type" value="Genomic_DNA"/>
</dbReference>
<keyword evidence="2" id="KW-0646">Protease inhibitor</keyword>
<feature type="compositionally biased region" description="Basic and acidic residues" evidence="5">
    <location>
        <begin position="534"/>
        <end position="560"/>
    </location>
</feature>
<evidence type="ECO:0000256" key="5">
    <source>
        <dbReference type="SAM" id="MobiDB-lite"/>
    </source>
</evidence>